<dbReference type="Proteomes" id="UP001610728">
    <property type="component" value="Unassembled WGS sequence"/>
</dbReference>
<evidence type="ECO:0000313" key="5">
    <source>
        <dbReference type="EMBL" id="KAL2885867.1"/>
    </source>
</evidence>
<dbReference type="GeneID" id="98120434"/>
<comment type="caution">
    <text evidence="5">The sequence shown here is derived from an EMBL/GenBank/DDBJ whole genome shotgun (WGS) entry which is preliminary data.</text>
</comment>
<evidence type="ECO:0000259" key="4">
    <source>
        <dbReference type="Pfam" id="PF02582"/>
    </source>
</evidence>
<sequence length="748" mass="81003">MPHRPGASVGYTSQPPSAKKSPLVLVDGRRDPRNHRKSASTNSQTQSISVDSVLGFTSRIPSGQPRGPPNPLPSTPSNHSAIASSASSNSAISSSVPPTSNAPAADLRAKRIKPPPTAKLPVLQARLNQRVPQRSTKTTEKLVLLPDGADSPLATVSPDDVLADPVLTSHRPLRDDELDELKKGGAIYGRSYAEWLPKKDRSDGNVARLTAYCGAHGYNVNAAAKFVRETHGAKAKLYDDCLYVIYALPLLPGSDGYRVRSRPILKTPGSSRTVIDEEIERGEQRVDHSAFLGFQGDGGPADAILPHTASHDVDHNAPPLPPRPERLYTTDDNEDEPNISTLSRLPPSTNLFAEMFIFSYGVVVFWNFSEQQERLILADLELADHDDVMSETSGSSGSGSGSVPGPVSTSASAYGYGSTMPSAAAQAAAAPAGDAEFDEDALVQQPLDQDEFETEEFHFAYSADVSRPRIFNDMITLLPGSDHMIKLTISHAIAQSTKLCYFEERMTQTLSAAQNIPKQLAKTGQLIMKREQIMSIMGQLFKSRVELNLSSNILDTPKFFWDYEPTLHPLYSAIREYLELENRIKVLNERCQVFLDLTEILSDSIADSNMSTITWIIIVLIIVSILVTVTEVLIRVSILRKNQDSSIPALDVALRLGGHIGTAGLGLGFAAASSHGSSTSNDNTNTSQTQTTLSSPSPTDGLATLLALDLARLNVSVEDLRRWSQMWTPDQRGAVCGSGVVGTTWTEL</sequence>
<evidence type="ECO:0000313" key="6">
    <source>
        <dbReference type="Proteomes" id="UP001610728"/>
    </source>
</evidence>
<keyword evidence="6" id="KW-1185">Reference proteome</keyword>
<dbReference type="EMBL" id="JABSNW010000007">
    <property type="protein sequence ID" value="KAL2885867.1"/>
    <property type="molecule type" value="Genomic_DNA"/>
</dbReference>
<gene>
    <name evidence="5" type="ORF">HOO65_070329</name>
</gene>
<proteinExistence type="inferred from homology"/>
<dbReference type="Pfam" id="PF02582">
    <property type="entry name" value="DUF155"/>
    <property type="match status" value="1"/>
</dbReference>
<feature type="region of interest" description="Disordered" evidence="2">
    <location>
        <begin position="308"/>
        <end position="339"/>
    </location>
</feature>
<comment type="similarity">
    <text evidence="1">Belongs to the RMD1/sif2 family.</text>
</comment>
<accession>A0ABR4MC60</accession>
<evidence type="ECO:0000256" key="1">
    <source>
        <dbReference type="ARBA" id="ARBA00008306"/>
    </source>
</evidence>
<evidence type="ECO:0000256" key="2">
    <source>
        <dbReference type="SAM" id="MobiDB-lite"/>
    </source>
</evidence>
<feature type="region of interest" description="Disordered" evidence="2">
    <location>
        <begin position="388"/>
        <end position="407"/>
    </location>
</feature>
<feature type="compositionally biased region" description="Low complexity" evidence="2">
    <location>
        <begin position="77"/>
        <end position="95"/>
    </location>
</feature>
<protein>
    <submittedName>
        <fullName evidence="5">Sporulation protein RMD8</fullName>
    </submittedName>
</protein>
<feature type="region of interest" description="Disordered" evidence="2">
    <location>
        <begin position="676"/>
        <end position="698"/>
    </location>
</feature>
<organism evidence="5 6">
    <name type="scientific">Ceratocystis lukuohia</name>
    <dbReference type="NCBI Taxonomy" id="2019550"/>
    <lineage>
        <taxon>Eukaryota</taxon>
        <taxon>Fungi</taxon>
        <taxon>Dikarya</taxon>
        <taxon>Ascomycota</taxon>
        <taxon>Pezizomycotina</taxon>
        <taxon>Sordariomycetes</taxon>
        <taxon>Hypocreomycetidae</taxon>
        <taxon>Microascales</taxon>
        <taxon>Ceratocystidaceae</taxon>
        <taxon>Ceratocystis</taxon>
    </lineage>
</organism>
<feature type="transmembrane region" description="Helical" evidence="3">
    <location>
        <begin position="613"/>
        <end position="634"/>
    </location>
</feature>
<dbReference type="PANTHER" id="PTHR16255">
    <property type="entry name" value="REQUIRED FOR MEIOTIC NUCLEAR DIVISION PROTEIN 1 HOMOLOG"/>
    <property type="match status" value="1"/>
</dbReference>
<name>A0ABR4MC60_9PEZI</name>
<evidence type="ECO:0000256" key="3">
    <source>
        <dbReference type="SAM" id="Phobius"/>
    </source>
</evidence>
<keyword evidence="3" id="KW-0812">Transmembrane</keyword>
<reference evidence="5 6" key="1">
    <citation type="submission" date="2020-05" db="EMBL/GenBank/DDBJ databases">
        <title>Ceratocystis lukuohia genome.</title>
        <authorList>
            <person name="Harrington T.C."/>
            <person name="Kim K."/>
            <person name="Mayers C.G."/>
        </authorList>
    </citation>
    <scope>NUCLEOTIDE SEQUENCE [LARGE SCALE GENOMIC DNA]</scope>
    <source>
        <strain evidence="5 6">C4212</strain>
    </source>
</reference>
<feature type="compositionally biased region" description="Polar residues" evidence="2">
    <location>
        <begin position="39"/>
        <end position="50"/>
    </location>
</feature>
<dbReference type="InterPro" id="IPR051624">
    <property type="entry name" value="RMD1/Sad1-interacting"/>
</dbReference>
<feature type="domain" description="DUF155" evidence="4">
    <location>
        <begin position="355"/>
        <end position="588"/>
    </location>
</feature>
<dbReference type="PANTHER" id="PTHR16255:SF4">
    <property type="entry name" value="SPORULATION PROTEIN RMD8"/>
    <property type="match status" value="1"/>
</dbReference>
<keyword evidence="3" id="KW-0472">Membrane</keyword>
<dbReference type="InterPro" id="IPR003734">
    <property type="entry name" value="DUF155"/>
</dbReference>
<keyword evidence="3" id="KW-1133">Transmembrane helix</keyword>
<dbReference type="RefSeq" id="XP_070857047.1">
    <property type="nucleotide sequence ID" value="XM_071004907.1"/>
</dbReference>
<feature type="region of interest" description="Disordered" evidence="2">
    <location>
        <begin position="1"/>
        <end position="104"/>
    </location>
</feature>